<feature type="transmembrane region" description="Helical" evidence="6">
    <location>
        <begin position="54"/>
        <end position="80"/>
    </location>
</feature>
<dbReference type="AlphaFoldDB" id="A0A7W7VU41"/>
<dbReference type="Pfam" id="PF01810">
    <property type="entry name" value="LysE"/>
    <property type="match status" value="1"/>
</dbReference>
<dbReference type="PANTHER" id="PTHR30086:SF20">
    <property type="entry name" value="ARGININE EXPORTER PROTEIN ARGO-RELATED"/>
    <property type="match status" value="1"/>
</dbReference>
<protein>
    <submittedName>
        <fullName evidence="7">Threonine/homoserine/homoserine lactone efflux protein</fullName>
    </submittedName>
</protein>
<accession>A0A7W7VU41</accession>
<gene>
    <name evidence="7" type="ORF">FHR34_001431</name>
</gene>
<name>A0A7W7VU41_KITKI</name>
<dbReference type="InterPro" id="IPR001123">
    <property type="entry name" value="LeuE-type"/>
</dbReference>
<comment type="caution">
    <text evidence="7">The sequence shown here is derived from an EMBL/GenBank/DDBJ whole genome shotgun (WGS) entry which is preliminary data.</text>
</comment>
<keyword evidence="3 6" id="KW-0812">Transmembrane</keyword>
<evidence type="ECO:0000256" key="6">
    <source>
        <dbReference type="SAM" id="Phobius"/>
    </source>
</evidence>
<keyword evidence="8" id="KW-1185">Reference proteome</keyword>
<reference evidence="7 8" key="1">
    <citation type="submission" date="2020-08" db="EMBL/GenBank/DDBJ databases">
        <title>Sequencing the genomes of 1000 actinobacteria strains.</title>
        <authorList>
            <person name="Klenk H.-P."/>
        </authorList>
    </citation>
    <scope>NUCLEOTIDE SEQUENCE [LARGE SCALE GENOMIC DNA]</scope>
    <source>
        <strain evidence="7 8">DSM 41654</strain>
    </source>
</reference>
<evidence type="ECO:0000313" key="8">
    <source>
        <dbReference type="Proteomes" id="UP000540506"/>
    </source>
</evidence>
<sequence>MLTFAVAALLLIMIPGPDQALITRNALVGGRTAGLSTMVGGTLGLSVHVSAASLGISALLLASTAAFTVLKVIGTLYLMWMGIATLRSARRKVQESDGTGAARLLSRTQCLRQGFLSNALNPKVALFFVTFLPQFLPSTGHTLSNTLKLSVIFVLLYLLWFSLYTATVDRFGAFLRRATVRRRIEMTTGVLLIAFGLRLALQN</sequence>
<proteinExistence type="predicted"/>
<dbReference type="Proteomes" id="UP000540506">
    <property type="component" value="Unassembled WGS sequence"/>
</dbReference>
<organism evidence="7 8">
    <name type="scientific">Kitasatospora kifunensis</name>
    <name type="common">Streptomyces kifunensis</name>
    <dbReference type="NCBI Taxonomy" id="58351"/>
    <lineage>
        <taxon>Bacteria</taxon>
        <taxon>Bacillati</taxon>
        <taxon>Actinomycetota</taxon>
        <taxon>Actinomycetes</taxon>
        <taxon>Kitasatosporales</taxon>
        <taxon>Streptomycetaceae</taxon>
        <taxon>Kitasatospora</taxon>
    </lineage>
</organism>
<feature type="transmembrane region" description="Helical" evidence="6">
    <location>
        <begin position="115"/>
        <end position="135"/>
    </location>
</feature>
<dbReference type="PANTHER" id="PTHR30086">
    <property type="entry name" value="ARGININE EXPORTER PROTEIN ARGO"/>
    <property type="match status" value="1"/>
</dbReference>
<keyword evidence="2" id="KW-1003">Cell membrane</keyword>
<dbReference type="GO" id="GO:0015171">
    <property type="term" value="F:amino acid transmembrane transporter activity"/>
    <property type="evidence" value="ECO:0007669"/>
    <property type="project" value="TreeGrafter"/>
</dbReference>
<evidence type="ECO:0000256" key="3">
    <source>
        <dbReference type="ARBA" id="ARBA00022692"/>
    </source>
</evidence>
<evidence type="ECO:0000313" key="7">
    <source>
        <dbReference type="EMBL" id="MBB4922438.1"/>
    </source>
</evidence>
<evidence type="ECO:0000256" key="5">
    <source>
        <dbReference type="ARBA" id="ARBA00023136"/>
    </source>
</evidence>
<evidence type="ECO:0000256" key="4">
    <source>
        <dbReference type="ARBA" id="ARBA00022989"/>
    </source>
</evidence>
<evidence type="ECO:0000256" key="2">
    <source>
        <dbReference type="ARBA" id="ARBA00022475"/>
    </source>
</evidence>
<evidence type="ECO:0000256" key="1">
    <source>
        <dbReference type="ARBA" id="ARBA00004651"/>
    </source>
</evidence>
<feature type="transmembrane region" description="Helical" evidence="6">
    <location>
        <begin position="147"/>
        <end position="164"/>
    </location>
</feature>
<dbReference type="EMBL" id="JACHJV010000001">
    <property type="protein sequence ID" value="MBB4922438.1"/>
    <property type="molecule type" value="Genomic_DNA"/>
</dbReference>
<keyword evidence="4 6" id="KW-1133">Transmembrane helix</keyword>
<dbReference type="GO" id="GO:0005886">
    <property type="term" value="C:plasma membrane"/>
    <property type="evidence" value="ECO:0007669"/>
    <property type="project" value="UniProtKB-SubCell"/>
</dbReference>
<dbReference type="RefSeq" id="WP_184934613.1">
    <property type="nucleotide sequence ID" value="NZ_JACHJV010000001.1"/>
</dbReference>
<comment type="subcellular location">
    <subcellularLocation>
        <location evidence="1">Cell membrane</location>
        <topology evidence="1">Multi-pass membrane protein</topology>
    </subcellularLocation>
</comment>
<keyword evidence="5 6" id="KW-0472">Membrane</keyword>
<dbReference type="PIRSF" id="PIRSF006324">
    <property type="entry name" value="LeuE"/>
    <property type="match status" value="1"/>
</dbReference>